<dbReference type="PANTHER" id="PTHR31676:SF64">
    <property type="entry name" value="UBIQUITIN-LIKE PROTEASE FAMILY PROFILE DOMAIN-CONTAINING PROTEIN"/>
    <property type="match status" value="1"/>
</dbReference>
<evidence type="ECO:0000313" key="3">
    <source>
        <dbReference type="Proteomes" id="UP001231189"/>
    </source>
</evidence>
<dbReference type="InterPro" id="IPR036758">
    <property type="entry name" value="At5g01610-like"/>
</dbReference>
<keyword evidence="1" id="KW-0732">Signal</keyword>
<accession>A0AAD8S6A8</accession>
<name>A0AAD8S6A8_LOLMU</name>
<dbReference type="InterPro" id="IPR007493">
    <property type="entry name" value="DUF538"/>
</dbReference>
<comment type="caution">
    <text evidence="2">The sequence shown here is derived from an EMBL/GenBank/DDBJ whole genome shotgun (WGS) entry which is preliminary data.</text>
</comment>
<dbReference type="EMBL" id="JAUUTY010000004">
    <property type="protein sequence ID" value="KAK1646327.1"/>
    <property type="molecule type" value="Genomic_DNA"/>
</dbReference>
<proteinExistence type="predicted"/>
<dbReference type="PANTHER" id="PTHR31676">
    <property type="entry name" value="T31J12.3 PROTEIN-RELATED"/>
    <property type="match status" value="1"/>
</dbReference>
<reference evidence="2" key="1">
    <citation type="submission" date="2023-07" db="EMBL/GenBank/DDBJ databases">
        <title>A chromosome-level genome assembly of Lolium multiflorum.</title>
        <authorList>
            <person name="Chen Y."/>
            <person name="Copetti D."/>
            <person name="Kolliker R."/>
            <person name="Studer B."/>
        </authorList>
    </citation>
    <scope>NUCLEOTIDE SEQUENCE</scope>
    <source>
        <strain evidence="2">02402/16</strain>
        <tissue evidence="2">Leaf</tissue>
    </source>
</reference>
<keyword evidence="3" id="KW-1185">Reference proteome</keyword>
<dbReference type="SUPFAM" id="SSF141562">
    <property type="entry name" value="At5g01610-like"/>
    <property type="match status" value="1"/>
</dbReference>
<evidence type="ECO:0000256" key="1">
    <source>
        <dbReference type="SAM" id="SignalP"/>
    </source>
</evidence>
<feature type="chain" id="PRO_5041969719" evidence="1">
    <location>
        <begin position="21"/>
        <end position="153"/>
    </location>
</feature>
<dbReference type="Gene3D" id="2.30.240.10">
    <property type="entry name" value="At5g01610-like"/>
    <property type="match status" value="1"/>
</dbReference>
<evidence type="ECO:0000313" key="2">
    <source>
        <dbReference type="EMBL" id="KAK1646327.1"/>
    </source>
</evidence>
<dbReference type="Pfam" id="PF04398">
    <property type="entry name" value="DUF538"/>
    <property type="match status" value="1"/>
</dbReference>
<sequence length="153" mass="16303">MAKNHLILLLVAVATSFVASSATLTRSNSNAAPTVYEMLAKYNFPPGILPDSVQNYTINEGGSFDLTLAGECQIDVRGFTLRYESKIQGNIQPMVINGLEGISVNIGINHVGINSVERDGDQLKFSAGLISKSFPVGSFAKSPRCNPGPGFPK</sequence>
<organism evidence="2 3">
    <name type="scientific">Lolium multiflorum</name>
    <name type="common">Italian ryegrass</name>
    <name type="synonym">Lolium perenne subsp. multiflorum</name>
    <dbReference type="NCBI Taxonomy" id="4521"/>
    <lineage>
        <taxon>Eukaryota</taxon>
        <taxon>Viridiplantae</taxon>
        <taxon>Streptophyta</taxon>
        <taxon>Embryophyta</taxon>
        <taxon>Tracheophyta</taxon>
        <taxon>Spermatophyta</taxon>
        <taxon>Magnoliopsida</taxon>
        <taxon>Liliopsida</taxon>
        <taxon>Poales</taxon>
        <taxon>Poaceae</taxon>
        <taxon>BOP clade</taxon>
        <taxon>Pooideae</taxon>
        <taxon>Poodae</taxon>
        <taxon>Poeae</taxon>
        <taxon>Poeae Chloroplast Group 2 (Poeae type)</taxon>
        <taxon>Loliodinae</taxon>
        <taxon>Loliinae</taxon>
        <taxon>Lolium</taxon>
    </lineage>
</organism>
<dbReference type="Proteomes" id="UP001231189">
    <property type="component" value="Unassembled WGS sequence"/>
</dbReference>
<feature type="signal peptide" evidence="1">
    <location>
        <begin position="1"/>
        <end position="20"/>
    </location>
</feature>
<gene>
    <name evidence="2" type="ORF">QYE76_064132</name>
</gene>
<protein>
    <submittedName>
        <fullName evidence="2">Uncharacterized protein</fullName>
    </submittedName>
</protein>
<dbReference type="AlphaFoldDB" id="A0AAD8S6A8"/>